<feature type="signal peptide" evidence="1">
    <location>
        <begin position="1"/>
        <end position="21"/>
    </location>
</feature>
<name>A0AAN8E1J4_CHAGU</name>
<reference evidence="2 3" key="1">
    <citation type="journal article" date="2023" name="Mol. Biol. Evol.">
        <title>Genomics of Secondarily Temperate Adaptation in the Only Non-Antarctic Icefish.</title>
        <authorList>
            <person name="Rivera-Colon A.G."/>
            <person name="Rayamajhi N."/>
            <person name="Minhas B.F."/>
            <person name="Madrigal G."/>
            <person name="Bilyk K.T."/>
            <person name="Yoon V."/>
            <person name="Hune M."/>
            <person name="Gregory S."/>
            <person name="Cheng C.H.C."/>
            <person name="Catchen J.M."/>
        </authorList>
    </citation>
    <scope>NUCLEOTIDE SEQUENCE [LARGE SCALE GENOMIC DNA]</scope>
    <source>
        <tissue evidence="2">White muscle</tissue>
    </source>
</reference>
<evidence type="ECO:0000256" key="1">
    <source>
        <dbReference type="SAM" id="SignalP"/>
    </source>
</evidence>
<keyword evidence="1" id="KW-0732">Signal</keyword>
<dbReference type="Proteomes" id="UP001331515">
    <property type="component" value="Unassembled WGS sequence"/>
</dbReference>
<accession>A0AAN8E1J4</accession>
<dbReference type="EMBL" id="JAURVH010001518">
    <property type="protein sequence ID" value="KAK5928453.1"/>
    <property type="molecule type" value="Genomic_DNA"/>
</dbReference>
<feature type="chain" id="PRO_5042974121" evidence="1">
    <location>
        <begin position="22"/>
        <end position="139"/>
    </location>
</feature>
<protein>
    <submittedName>
        <fullName evidence="2">Uncharacterized protein</fullName>
    </submittedName>
</protein>
<organism evidence="2 3">
    <name type="scientific">Champsocephalus gunnari</name>
    <name type="common">Mackerel icefish</name>
    <dbReference type="NCBI Taxonomy" id="52237"/>
    <lineage>
        <taxon>Eukaryota</taxon>
        <taxon>Metazoa</taxon>
        <taxon>Chordata</taxon>
        <taxon>Craniata</taxon>
        <taxon>Vertebrata</taxon>
        <taxon>Euteleostomi</taxon>
        <taxon>Actinopterygii</taxon>
        <taxon>Neopterygii</taxon>
        <taxon>Teleostei</taxon>
        <taxon>Neoteleostei</taxon>
        <taxon>Acanthomorphata</taxon>
        <taxon>Eupercaria</taxon>
        <taxon>Perciformes</taxon>
        <taxon>Notothenioidei</taxon>
        <taxon>Channichthyidae</taxon>
        <taxon>Champsocephalus</taxon>
    </lineage>
</organism>
<comment type="caution">
    <text evidence="2">The sequence shown here is derived from an EMBL/GenBank/DDBJ whole genome shotgun (WGS) entry which is preliminary data.</text>
</comment>
<evidence type="ECO:0000313" key="3">
    <source>
        <dbReference type="Proteomes" id="UP001331515"/>
    </source>
</evidence>
<sequence length="139" mass="15014">MLLMMWLPPLLFYLVGYLVLGISGTGVAPDPEHPQDTPALDVWPTPGTMASPDSVRVVAMMTTPLLAEDLLSWTSHLPGVLPRGLRCLWAQGNGRLSPYAACTCDGKPTSPARRTWLLILLLLMSGNVKPNPGPELSQL</sequence>
<gene>
    <name evidence="2" type="ORF">CgunFtcFv8_013514</name>
</gene>
<keyword evidence="3" id="KW-1185">Reference proteome</keyword>
<evidence type="ECO:0000313" key="2">
    <source>
        <dbReference type="EMBL" id="KAK5928453.1"/>
    </source>
</evidence>
<proteinExistence type="predicted"/>
<dbReference type="AlphaFoldDB" id="A0AAN8E1J4"/>